<name>A0A1A9LD13_9FLAO</name>
<dbReference type="InterPro" id="IPR036388">
    <property type="entry name" value="WH-like_DNA-bd_sf"/>
</dbReference>
<dbReference type="RefSeq" id="WP_068762384.1">
    <property type="nucleotide sequence ID" value="NZ_LXIE01000030.1"/>
</dbReference>
<comment type="caution">
    <text evidence="2">The sequence shown here is derived from an EMBL/GenBank/DDBJ whole genome shotgun (WGS) entry which is preliminary data.</text>
</comment>
<proteinExistence type="predicted"/>
<accession>A0A1A9LD13</accession>
<dbReference type="STRING" id="1385699.A7A78_13670"/>
<dbReference type="SUPFAM" id="SSF46785">
    <property type="entry name" value="Winged helix' DNA-binding domain"/>
    <property type="match status" value="1"/>
</dbReference>
<dbReference type="Pfam" id="PF01022">
    <property type="entry name" value="HTH_5"/>
    <property type="match status" value="1"/>
</dbReference>
<organism evidence="2 3">
    <name type="scientific">Aequorivita soesokkakensis</name>
    <dbReference type="NCBI Taxonomy" id="1385699"/>
    <lineage>
        <taxon>Bacteria</taxon>
        <taxon>Pseudomonadati</taxon>
        <taxon>Bacteroidota</taxon>
        <taxon>Flavobacteriia</taxon>
        <taxon>Flavobacteriales</taxon>
        <taxon>Flavobacteriaceae</taxon>
        <taxon>Aequorivita</taxon>
    </lineage>
</organism>
<gene>
    <name evidence="2" type="ORF">A7A78_13670</name>
</gene>
<dbReference type="EMBL" id="LXIE01000030">
    <property type="protein sequence ID" value="OAD90864.1"/>
    <property type="molecule type" value="Genomic_DNA"/>
</dbReference>
<dbReference type="GO" id="GO:0003700">
    <property type="term" value="F:DNA-binding transcription factor activity"/>
    <property type="evidence" value="ECO:0007669"/>
    <property type="project" value="InterPro"/>
</dbReference>
<protein>
    <submittedName>
        <fullName evidence="2">Transcriptional regulator</fullName>
    </submittedName>
</protein>
<dbReference type="SMART" id="SM00418">
    <property type="entry name" value="HTH_ARSR"/>
    <property type="match status" value="1"/>
</dbReference>
<evidence type="ECO:0000313" key="3">
    <source>
        <dbReference type="Proteomes" id="UP000077552"/>
    </source>
</evidence>
<dbReference type="InterPro" id="IPR011991">
    <property type="entry name" value="ArsR-like_HTH"/>
</dbReference>
<dbReference type="OrthoDB" id="9799175at2"/>
<dbReference type="PANTHER" id="PTHR38600:SF2">
    <property type="entry name" value="SLL0088 PROTEIN"/>
    <property type="match status" value="1"/>
</dbReference>
<dbReference type="PRINTS" id="PR00778">
    <property type="entry name" value="HTHARSR"/>
</dbReference>
<dbReference type="InterPro" id="IPR001845">
    <property type="entry name" value="HTH_ArsR_DNA-bd_dom"/>
</dbReference>
<feature type="domain" description="HTH arsR-type" evidence="1">
    <location>
        <begin position="1"/>
        <end position="88"/>
    </location>
</feature>
<evidence type="ECO:0000259" key="1">
    <source>
        <dbReference type="PROSITE" id="PS50987"/>
    </source>
</evidence>
<dbReference type="InterPro" id="IPR036390">
    <property type="entry name" value="WH_DNA-bd_sf"/>
</dbReference>
<reference evidence="2 3" key="1">
    <citation type="submission" date="2016-05" db="EMBL/GenBank/DDBJ databases">
        <title>Genome sequencing of Vitellibacter soesokkakensis RSSK-12.</title>
        <authorList>
            <person name="Thevarajoo S."/>
            <person name="Selvaratnam C."/>
            <person name="Goh K.M."/>
            <person name="Chan K.-G."/>
            <person name="Chong C.S."/>
        </authorList>
    </citation>
    <scope>NUCLEOTIDE SEQUENCE [LARGE SCALE GENOMIC DNA]</scope>
    <source>
        <strain evidence="2 3">RSSK-12</strain>
    </source>
</reference>
<dbReference type="CDD" id="cd00090">
    <property type="entry name" value="HTH_ARSR"/>
    <property type="match status" value="1"/>
</dbReference>
<keyword evidence="3" id="KW-1185">Reference proteome</keyword>
<sequence>MRRDVFQAIADPTRREIINLLSTETLNLNAVSENFEISRPAISKHIKILTECGLITIKQEGRERFCKANLQSLNEVAHWVEQYSAFWNKKLVALDKHLKSKSQ</sequence>
<dbReference type="AlphaFoldDB" id="A0A1A9LD13"/>
<dbReference type="Gene3D" id="1.10.10.10">
    <property type="entry name" value="Winged helix-like DNA-binding domain superfamily/Winged helix DNA-binding domain"/>
    <property type="match status" value="1"/>
</dbReference>
<evidence type="ECO:0000313" key="2">
    <source>
        <dbReference type="EMBL" id="OAD90864.1"/>
    </source>
</evidence>
<dbReference type="PANTHER" id="PTHR38600">
    <property type="entry name" value="TRANSCRIPTIONAL REGULATORY PROTEIN"/>
    <property type="match status" value="1"/>
</dbReference>
<dbReference type="PROSITE" id="PS50987">
    <property type="entry name" value="HTH_ARSR_2"/>
    <property type="match status" value="1"/>
</dbReference>
<dbReference type="Proteomes" id="UP000077552">
    <property type="component" value="Unassembled WGS sequence"/>
</dbReference>
<dbReference type="NCBIfam" id="NF033788">
    <property type="entry name" value="HTH_metalloreg"/>
    <property type="match status" value="1"/>
</dbReference>